<proteinExistence type="predicted"/>
<accession>A0ABX0SNS7</accession>
<dbReference type="EMBL" id="JAAMOZ010000004">
    <property type="protein sequence ID" value="NIH58695.1"/>
    <property type="molecule type" value="Genomic_DNA"/>
</dbReference>
<reference evidence="1 2" key="1">
    <citation type="submission" date="2020-02" db="EMBL/GenBank/DDBJ databases">
        <title>Sequencing the genomes of 1000 actinobacteria strains.</title>
        <authorList>
            <person name="Klenk H.-P."/>
        </authorList>
    </citation>
    <scope>NUCLEOTIDE SEQUENCE [LARGE SCALE GENOMIC DNA]</scope>
    <source>
        <strain evidence="1 2">DSM 19609</strain>
    </source>
</reference>
<keyword evidence="2" id="KW-1185">Reference proteome</keyword>
<organism evidence="1 2">
    <name type="scientific">Brooklawnia cerclae</name>
    <dbReference type="NCBI Taxonomy" id="349934"/>
    <lineage>
        <taxon>Bacteria</taxon>
        <taxon>Bacillati</taxon>
        <taxon>Actinomycetota</taxon>
        <taxon>Actinomycetes</taxon>
        <taxon>Propionibacteriales</taxon>
        <taxon>Propionibacteriaceae</taxon>
        <taxon>Brooklawnia</taxon>
    </lineage>
</organism>
<evidence type="ECO:0000313" key="2">
    <source>
        <dbReference type="Proteomes" id="UP000749311"/>
    </source>
</evidence>
<dbReference type="Pfam" id="PF07920">
    <property type="entry name" value="DUF1684"/>
    <property type="match status" value="1"/>
</dbReference>
<gene>
    <name evidence="1" type="ORF">FB473_003392</name>
</gene>
<sequence length="297" mass="33423">MALSQRYVTGWQEWHDNRIKDLNRPYGWLSVVSQDWLTEAEPFTSEFVPGQWLLRDEDIYYYPDEERTAHGDLLTVDGKEARTPIHIPHGYNSNSGTGSSVPLFYKDLEVETITRVNAQGEKIHAVRVRDPREAARKGFADIETFPLSEEWIVPATFLAAEIRSHDVPTVEDGIYETNFAIGSIGLRLNGRRFDLGVFGHRAGSLDTGYFSNSVYVHIGDLTNGRETYGGGRLIELDPERLDEITELDFNRAVSFPCSLSTFVACPVTPAGNRLPFRVTAGEYVPPVSFERVATYKG</sequence>
<dbReference type="PANTHER" id="PTHR41913:SF1">
    <property type="entry name" value="DUF1684 DOMAIN-CONTAINING PROTEIN"/>
    <property type="match status" value="1"/>
</dbReference>
<dbReference type="InterPro" id="IPR012467">
    <property type="entry name" value="DUF1684"/>
</dbReference>
<name>A0ABX0SNS7_9ACTN</name>
<dbReference type="Proteomes" id="UP000749311">
    <property type="component" value="Unassembled WGS sequence"/>
</dbReference>
<evidence type="ECO:0000313" key="1">
    <source>
        <dbReference type="EMBL" id="NIH58695.1"/>
    </source>
</evidence>
<evidence type="ECO:0008006" key="3">
    <source>
        <dbReference type="Google" id="ProtNLM"/>
    </source>
</evidence>
<comment type="caution">
    <text evidence="1">The sequence shown here is derived from an EMBL/GenBank/DDBJ whole genome shotgun (WGS) entry which is preliminary data.</text>
</comment>
<protein>
    <recommendedName>
        <fullName evidence="3">DUF1684 domain-containing protein</fullName>
    </recommendedName>
</protein>
<dbReference type="RefSeq" id="WP_167171630.1">
    <property type="nucleotide sequence ID" value="NZ_BAAAOO010000006.1"/>
</dbReference>
<dbReference type="PANTHER" id="PTHR41913">
    <property type="entry name" value="DUF1684 DOMAIN-CONTAINING PROTEIN"/>
    <property type="match status" value="1"/>
</dbReference>